<feature type="non-terminal residue" evidence="6">
    <location>
        <position position="1"/>
    </location>
</feature>
<dbReference type="EC" id="3.2.2.6" evidence="1"/>
<sequence length="58" mass="7032">LPVFYDVDPSEVRHQKGSYAEHLAKHEERFQHDSEMVQKWREALRQVANYSGWDMRDK</sequence>
<evidence type="ECO:0000256" key="3">
    <source>
        <dbReference type="ARBA" id="ARBA00023027"/>
    </source>
</evidence>
<evidence type="ECO:0000259" key="5">
    <source>
        <dbReference type="Pfam" id="PF01582"/>
    </source>
</evidence>
<dbReference type="Proteomes" id="UP000265520">
    <property type="component" value="Unassembled WGS sequence"/>
</dbReference>
<protein>
    <recommendedName>
        <fullName evidence="1">ADP-ribosyl cyclase/cyclic ADP-ribose hydrolase</fullName>
        <ecNumber evidence="1">3.2.2.6</ecNumber>
    </recommendedName>
</protein>
<evidence type="ECO:0000313" key="7">
    <source>
        <dbReference type="Proteomes" id="UP000265520"/>
    </source>
</evidence>
<keyword evidence="3" id="KW-0520">NAD</keyword>
<name>A0A392SDR2_9FABA</name>
<dbReference type="SUPFAM" id="SSF52200">
    <property type="entry name" value="Toll/Interleukin receptor TIR domain"/>
    <property type="match status" value="1"/>
</dbReference>
<evidence type="ECO:0000256" key="2">
    <source>
        <dbReference type="ARBA" id="ARBA00022801"/>
    </source>
</evidence>
<dbReference type="PANTHER" id="PTHR32009">
    <property type="entry name" value="TMV RESISTANCE PROTEIN N-LIKE"/>
    <property type="match status" value="1"/>
</dbReference>
<evidence type="ECO:0000313" key="6">
    <source>
        <dbReference type="EMBL" id="MCI46090.1"/>
    </source>
</evidence>
<evidence type="ECO:0000256" key="1">
    <source>
        <dbReference type="ARBA" id="ARBA00011982"/>
    </source>
</evidence>
<reference evidence="6 7" key="1">
    <citation type="journal article" date="2018" name="Front. Plant Sci.">
        <title>Red Clover (Trifolium pratense) and Zigzag Clover (T. medium) - A Picture of Genomic Similarities and Differences.</title>
        <authorList>
            <person name="Dluhosova J."/>
            <person name="Istvanek J."/>
            <person name="Nedelnik J."/>
            <person name="Repkova J."/>
        </authorList>
    </citation>
    <scope>NUCLEOTIDE SEQUENCE [LARGE SCALE GENOMIC DNA]</scope>
    <source>
        <strain evidence="7">cv. 10/8</strain>
        <tissue evidence="6">Leaf</tissue>
    </source>
</reference>
<comment type="catalytic activity">
    <reaction evidence="4">
        <text>NAD(+) + H2O = ADP-D-ribose + nicotinamide + H(+)</text>
        <dbReference type="Rhea" id="RHEA:16301"/>
        <dbReference type="ChEBI" id="CHEBI:15377"/>
        <dbReference type="ChEBI" id="CHEBI:15378"/>
        <dbReference type="ChEBI" id="CHEBI:17154"/>
        <dbReference type="ChEBI" id="CHEBI:57540"/>
        <dbReference type="ChEBI" id="CHEBI:57967"/>
        <dbReference type="EC" id="3.2.2.6"/>
    </reaction>
    <physiologicalReaction direction="left-to-right" evidence="4">
        <dbReference type="Rhea" id="RHEA:16302"/>
    </physiologicalReaction>
</comment>
<accession>A0A392SDR2</accession>
<evidence type="ECO:0000256" key="4">
    <source>
        <dbReference type="ARBA" id="ARBA00047304"/>
    </source>
</evidence>
<dbReference type="Pfam" id="PF01582">
    <property type="entry name" value="TIR"/>
    <property type="match status" value="1"/>
</dbReference>
<proteinExistence type="predicted"/>
<comment type="caution">
    <text evidence="6">The sequence shown here is derived from an EMBL/GenBank/DDBJ whole genome shotgun (WGS) entry which is preliminary data.</text>
</comment>
<dbReference type="GO" id="GO:0007165">
    <property type="term" value="P:signal transduction"/>
    <property type="evidence" value="ECO:0007669"/>
    <property type="project" value="InterPro"/>
</dbReference>
<dbReference type="AlphaFoldDB" id="A0A392SDR2"/>
<keyword evidence="7" id="KW-1185">Reference proteome</keyword>
<dbReference type="InterPro" id="IPR000157">
    <property type="entry name" value="TIR_dom"/>
</dbReference>
<dbReference type="PANTHER" id="PTHR32009:SF39">
    <property type="entry name" value="TIR DOMAIN-CONTAINING PROTEIN"/>
    <property type="match status" value="1"/>
</dbReference>
<dbReference type="GO" id="GO:0061809">
    <property type="term" value="F:NAD+ nucleosidase activity, cyclic ADP-ribose generating"/>
    <property type="evidence" value="ECO:0007669"/>
    <property type="project" value="UniProtKB-EC"/>
</dbReference>
<feature type="domain" description="TIR" evidence="5">
    <location>
        <begin position="1"/>
        <end position="56"/>
    </location>
</feature>
<keyword evidence="2" id="KW-0378">Hydrolase</keyword>
<dbReference type="InterPro" id="IPR035897">
    <property type="entry name" value="Toll_tir_struct_dom_sf"/>
</dbReference>
<dbReference type="EMBL" id="LXQA010352637">
    <property type="protein sequence ID" value="MCI46090.1"/>
    <property type="molecule type" value="Genomic_DNA"/>
</dbReference>
<organism evidence="6 7">
    <name type="scientific">Trifolium medium</name>
    <dbReference type="NCBI Taxonomy" id="97028"/>
    <lineage>
        <taxon>Eukaryota</taxon>
        <taxon>Viridiplantae</taxon>
        <taxon>Streptophyta</taxon>
        <taxon>Embryophyta</taxon>
        <taxon>Tracheophyta</taxon>
        <taxon>Spermatophyta</taxon>
        <taxon>Magnoliopsida</taxon>
        <taxon>eudicotyledons</taxon>
        <taxon>Gunneridae</taxon>
        <taxon>Pentapetalae</taxon>
        <taxon>rosids</taxon>
        <taxon>fabids</taxon>
        <taxon>Fabales</taxon>
        <taxon>Fabaceae</taxon>
        <taxon>Papilionoideae</taxon>
        <taxon>50 kb inversion clade</taxon>
        <taxon>NPAAA clade</taxon>
        <taxon>Hologalegina</taxon>
        <taxon>IRL clade</taxon>
        <taxon>Trifolieae</taxon>
        <taxon>Trifolium</taxon>
    </lineage>
</organism>
<dbReference type="Gene3D" id="3.40.50.10140">
    <property type="entry name" value="Toll/interleukin-1 receptor homology (TIR) domain"/>
    <property type="match status" value="1"/>
</dbReference>